<protein>
    <submittedName>
        <fullName evidence="1">Uncharacterized protein</fullName>
    </submittedName>
</protein>
<proteinExistence type="predicted"/>
<accession>A0A1G9ASV1</accession>
<evidence type="ECO:0000313" key="1">
    <source>
        <dbReference type="EMBL" id="SDK29665.1"/>
    </source>
</evidence>
<organism evidence="1 2">
    <name type="scientific">Lentzea albidocapillata subsp. violacea</name>
    <dbReference type="NCBI Taxonomy" id="128104"/>
    <lineage>
        <taxon>Bacteria</taxon>
        <taxon>Bacillati</taxon>
        <taxon>Actinomycetota</taxon>
        <taxon>Actinomycetes</taxon>
        <taxon>Pseudonocardiales</taxon>
        <taxon>Pseudonocardiaceae</taxon>
        <taxon>Lentzea</taxon>
    </lineage>
</organism>
<gene>
    <name evidence="1" type="ORF">SAMN04488074_10592</name>
</gene>
<sequence>MPNVPGGHGLYVESGGDPMTELTVADVFQRLGAEWPAAERNAEPRHQLVGELEAWWADALAPRRYVPPVEGAGGW</sequence>
<evidence type="ECO:0000313" key="2">
    <source>
        <dbReference type="Proteomes" id="UP000199682"/>
    </source>
</evidence>
<dbReference type="RefSeq" id="WP_090006145.1">
    <property type="nucleotide sequence ID" value="NZ_FNET01000005.1"/>
</dbReference>
<dbReference type="AlphaFoldDB" id="A0A1G9ASV1"/>
<reference evidence="2" key="1">
    <citation type="submission" date="2016-10" db="EMBL/GenBank/DDBJ databases">
        <authorList>
            <person name="Varghese N."/>
            <person name="Submissions S."/>
        </authorList>
    </citation>
    <scope>NUCLEOTIDE SEQUENCE [LARGE SCALE GENOMIC DNA]</scope>
    <source>
        <strain evidence="2">DSM 44796</strain>
    </source>
</reference>
<dbReference type="Proteomes" id="UP000199682">
    <property type="component" value="Unassembled WGS sequence"/>
</dbReference>
<dbReference type="EMBL" id="FNET01000005">
    <property type="protein sequence ID" value="SDK29665.1"/>
    <property type="molecule type" value="Genomic_DNA"/>
</dbReference>
<name>A0A1G9ASV1_9PSEU</name>